<feature type="compositionally biased region" description="Basic and acidic residues" evidence="1">
    <location>
        <begin position="153"/>
        <end position="173"/>
    </location>
</feature>
<evidence type="ECO:0000256" key="1">
    <source>
        <dbReference type="SAM" id="MobiDB-lite"/>
    </source>
</evidence>
<proteinExistence type="predicted"/>
<feature type="region of interest" description="Disordered" evidence="1">
    <location>
        <begin position="1"/>
        <end position="44"/>
    </location>
</feature>
<feature type="region of interest" description="Disordered" evidence="1">
    <location>
        <begin position="58"/>
        <end position="90"/>
    </location>
</feature>
<dbReference type="EMBL" id="JABXBU010002227">
    <property type="protein sequence ID" value="KAF8773639.1"/>
    <property type="molecule type" value="Genomic_DNA"/>
</dbReference>
<gene>
    <name evidence="2" type="ORF">HNY73_016280</name>
</gene>
<sequence>MGGGRRRGKREVGRAERAVTTKEGDLRIGRQSSARRRKKEGWAETDVDQRVTGINLNKSNARARTASEPEECARLGGRQNTDKWGGNGEVRDTCLAPELDWWETAERAKERRAPRLNVGDPRGTVRSGSQRTTQGEADQTECTRGESQGGSRISRDGEKTGESGAWKTKEAKGLSENLGRG</sequence>
<dbReference type="Proteomes" id="UP000807504">
    <property type="component" value="Unassembled WGS sequence"/>
</dbReference>
<reference evidence="2" key="1">
    <citation type="journal article" date="2020" name="bioRxiv">
        <title>Chromosome-level reference genome of the European wasp spider Argiope bruennichi: a resource for studies on range expansion and evolutionary adaptation.</title>
        <authorList>
            <person name="Sheffer M.M."/>
            <person name="Hoppe A."/>
            <person name="Krehenwinkel H."/>
            <person name="Uhl G."/>
            <person name="Kuss A.W."/>
            <person name="Jensen L."/>
            <person name="Jensen C."/>
            <person name="Gillespie R.G."/>
            <person name="Hoff K.J."/>
            <person name="Prost S."/>
        </authorList>
    </citation>
    <scope>NUCLEOTIDE SEQUENCE</scope>
</reference>
<reference evidence="2" key="2">
    <citation type="submission" date="2020-06" db="EMBL/GenBank/DDBJ databases">
        <authorList>
            <person name="Sheffer M."/>
        </authorList>
    </citation>
    <scope>NUCLEOTIDE SEQUENCE</scope>
</reference>
<feature type="compositionally biased region" description="Polar residues" evidence="1">
    <location>
        <begin position="126"/>
        <end position="151"/>
    </location>
</feature>
<feature type="region of interest" description="Disordered" evidence="1">
    <location>
        <begin position="110"/>
        <end position="181"/>
    </location>
</feature>
<keyword evidence="3" id="KW-1185">Reference proteome</keyword>
<name>A0A8T0EN56_ARGBR</name>
<evidence type="ECO:0000313" key="2">
    <source>
        <dbReference type="EMBL" id="KAF8773639.1"/>
    </source>
</evidence>
<evidence type="ECO:0000313" key="3">
    <source>
        <dbReference type="Proteomes" id="UP000807504"/>
    </source>
</evidence>
<dbReference type="AlphaFoldDB" id="A0A8T0EN56"/>
<accession>A0A8T0EN56</accession>
<comment type="caution">
    <text evidence="2">The sequence shown here is derived from an EMBL/GenBank/DDBJ whole genome shotgun (WGS) entry which is preliminary data.</text>
</comment>
<feature type="compositionally biased region" description="Basic and acidic residues" evidence="1">
    <location>
        <begin position="10"/>
        <end position="28"/>
    </location>
</feature>
<protein>
    <submittedName>
        <fullName evidence="2">Uncharacterized protein</fullName>
    </submittedName>
</protein>
<organism evidence="2 3">
    <name type="scientific">Argiope bruennichi</name>
    <name type="common">Wasp spider</name>
    <name type="synonym">Aranea bruennichi</name>
    <dbReference type="NCBI Taxonomy" id="94029"/>
    <lineage>
        <taxon>Eukaryota</taxon>
        <taxon>Metazoa</taxon>
        <taxon>Ecdysozoa</taxon>
        <taxon>Arthropoda</taxon>
        <taxon>Chelicerata</taxon>
        <taxon>Arachnida</taxon>
        <taxon>Araneae</taxon>
        <taxon>Araneomorphae</taxon>
        <taxon>Entelegynae</taxon>
        <taxon>Araneoidea</taxon>
        <taxon>Araneidae</taxon>
        <taxon>Argiope</taxon>
    </lineage>
</organism>